<proteinExistence type="predicted"/>
<dbReference type="Proteomes" id="UP001470230">
    <property type="component" value="Unassembled WGS sequence"/>
</dbReference>
<sequence length="129" mass="15118">MKPGRPCCHIKAKWIAWCQNGESTFYELDEKGNLIKSSDSDFIHYSNRTESKNNKKKRTKRKNEVPKPESPIEMVQESIQELNVDNNLNGVLPNSPFENFIEDNNAFDFFQLLDHLNDDTTLFDQLFEF</sequence>
<dbReference type="EMBL" id="JAPFFF010000004">
    <property type="protein sequence ID" value="KAK8891325.1"/>
    <property type="molecule type" value="Genomic_DNA"/>
</dbReference>
<comment type="caution">
    <text evidence="2">The sequence shown here is derived from an EMBL/GenBank/DDBJ whole genome shotgun (WGS) entry which is preliminary data.</text>
</comment>
<feature type="region of interest" description="Disordered" evidence="1">
    <location>
        <begin position="46"/>
        <end position="71"/>
    </location>
</feature>
<gene>
    <name evidence="2" type="ORF">M9Y10_028533</name>
</gene>
<evidence type="ECO:0000313" key="2">
    <source>
        <dbReference type="EMBL" id="KAK8891325.1"/>
    </source>
</evidence>
<organism evidence="2 3">
    <name type="scientific">Tritrichomonas musculus</name>
    <dbReference type="NCBI Taxonomy" id="1915356"/>
    <lineage>
        <taxon>Eukaryota</taxon>
        <taxon>Metamonada</taxon>
        <taxon>Parabasalia</taxon>
        <taxon>Tritrichomonadida</taxon>
        <taxon>Tritrichomonadidae</taxon>
        <taxon>Tritrichomonas</taxon>
    </lineage>
</organism>
<evidence type="ECO:0000256" key="1">
    <source>
        <dbReference type="SAM" id="MobiDB-lite"/>
    </source>
</evidence>
<evidence type="ECO:0000313" key="3">
    <source>
        <dbReference type="Proteomes" id="UP001470230"/>
    </source>
</evidence>
<protein>
    <submittedName>
        <fullName evidence="2">Uncharacterized protein</fullName>
    </submittedName>
</protein>
<accession>A0ABR2KJL0</accession>
<reference evidence="2 3" key="1">
    <citation type="submission" date="2024-04" db="EMBL/GenBank/DDBJ databases">
        <title>Tritrichomonas musculus Genome.</title>
        <authorList>
            <person name="Alves-Ferreira E."/>
            <person name="Grigg M."/>
            <person name="Lorenzi H."/>
            <person name="Galac M."/>
        </authorList>
    </citation>
    <scope>NUCLEOTIDE SEQUENCE [LARGE SCALE GENOMIC DNA]</scope>
    <source>
        <strain evidence="2 3">EAF2021</strain>
    </source>
</reference>
<name>A0ABR2KJL0_9EUKA</name>
<keyword evidence="3" id="KW-1185">Reference proteome</keyword>